<gene>
    <name evidence="5" type="ORF">M5K25_019690</name>
</gene>
<dbReference type="PANTHER" id="PTHR46862">
    <property type="entry name" value="OS07G0661900 PROTEIN"/>
    <property type="match status" value="1"/>
</dbReference>
<dbReference type="Gene3D" id="1.25.40.10">
    <property type="entry name" value="Tetratricopeptide repeat domain"/>
    <property type="match status" value="2"/>
</dbReference>
<feature type="domain" description="PROP1-like PPR" evidence="4">
    <location>
        <begin position="269"/>
        <end position="398"/>
    </location>
</feature>
<dbReference type="InterPro" id="IPR033443">
    <property type="entry name" value="PROP1-like_PPR_dom"/>
</dbReference>
<name>A0ABD0UMG6_DENTH</name>
<sequence length="428" mass="48689">MIMSRLFGMIMLSASSLSLSSFLLNVFLAGPNSQLHHRSLNICKYREPFRQTCSRPSSACLFHGEVVNFEGGNGEIKEGLKLKWHDVGPELTEAQKHEISQLSPTMTKRCKAIMRRLICFSKEENLFLLLASWVKTMRPKRCDWLSVLKEVKRVDVSLFLEVMEYALVEESFEANVRDYTKLIDSYAKYDRLHDAQKLFQSMKTRGFLCDQVTLTVLINMYSKAADLRHAEEAFEDIKLLKSPMDKRAYGSMIMAYIRAKKLELAETLLKDMEAEQVFAGREVYKAILRAFSLAGDAEGAQRVFNSIQFAGIVPDSRFCALLVNAYCMAGKIEGARSTIENMRVAGLKPNDKCIALMLVAYRKKNMLDRALDFLMELERDGVVVEQEASEVLAQWLRGLGVVNEVEVALREFLVVKEERKVASNKAKK</sequence>
<dbReference type="Pfam" id="PF17177">
    <property type="entry name" value="PPR_long"/>
    <property type="match status" value="1"/>
</dbReference>
<feature type="repeat" description="PPR" evidence="2">
    <location>
        <begin position="245"/>
        <end position="279"/>
    </location>
</feature>
<dbReference type="InterPro" id="IPR002885">
    <property type="entry name" value="PPR_rpt"/>
</dbReference>
<evidence type="ECO:0000313" key="5">
    <source>
        <dbReference type="EMBL" id="KAL0911542.1"/>
    </source>
</evidence>
<comment type="caution">
    <text evidence="5">The sequence shown here is derived from an EMBL/GenBank/DDBJ whole genome shotgun (WGS) entry which is preliminary data.</text>
</comment>
<evidence type="ECO:0000256" key="3">
    <source>
        <dbReference type="SAM" id="SignalP"/>
    </source>
</evidence>
<dbReference type="InterPro" id="IPR011990">
    <property type="entry name" value="TPR-like_helical_dom_sf"/>
</dbReference>
<keyword evidence="1" id="KW-0677">Repeat</keyword>
<reference evidence="5 6" key="1">
    <citation type="journal article" date="2024" name="Plant Biotechnol. J.">
        <title>Dendrobium thyrsiflorum genome and its molecular insights into genes involved in important horticultural traits.</title>
        <authorList>
            <person name="Chen B."/>
            <person name="Wang J.Y."/>
            <person name="Zheng P.J."/>
            <person name="Li K.L."/>
            <person name="Liang Y.M."/>
            <person name="Chen X.F."/>
            <person name="Zhang C."/>
            <person name="Zhao X."/>
            <person name="He X."/>
            <person name="Zhang G.Q."/>
            <person name="Liu Z.J."/>
            <person name="Xu Q."/>
        </authorList>
    </citation>
    <scope>NUCLEOTIDE SEQUENCE [LARGE SCALE GENOMIC DNA]</scope>
    <source>
        <strain evidence="5">GZMU011</strain>
    </source>
</reference>
<evidence type="ECO:0000313" key="6">
    <source>
        <dbReference type="Proteomes" id="UP001552299"/>
    </source>
</evidence>
<keyword evidence="6" id="KW-1185">Reference proteome</keyword>
<accession>A0ABD0UMG6</accession>
<evidence type="ECO:0000259" key="4">
    <source>
        <dbReference type="Pfam" id="PF17177"/>
    </source>
</evidence>
<dbReference type="PANTHER" id="PTHR46862:SF3">
    <property type="entry name" value="OS07G0661900 PROTEIN"/>
    <property type="match status" value="1"/>
</dbReference>
<proteinExistence type="predicted"/>
<feature type="chain" id="PRO_5044887414" description="PROP1-like PPR domain-containing protein" evidence="3">
    <location>
        <begin position="19"/>
        <end position="428"/>
    </location>
</feature>
<dbReference type="AlphaFoldDB" id="A0ABD0UMG6"/>
<dbReference type="Pfam" id="PF13041">
    <property type="entry name" value="PPR_2"/>
    <property type="match status" value="1"/>
</dbReference>
<protein>
    <recommendedName>
        <fullName evidence="4">PROP1-like PPR domain-containing protein</fullName>
    </recommendedName>
</protein>
<feature type="signal peptide" evidence="3">
    <location>
        <begin position="1"/>
        <end position="18"/>
    </location>
</feature>
<feature type="repeat" description="PPR" evidence="2">
    <location>
        <begin position="175"/>
        <end position="209"/>
    </location>
</feature>
<feature type="repeat" description="PPR" evidence="2">
    <location>
        <begin position="315"/>
        <end position="349"/>
    </location>
</feature>
<keyword evidence="3" id="KW-0732">Signal</keyword>
<dbReference type="Proteomes" id="UP001552299">
    <property type="component" value="Unassembled WGS sequence"/>
</dbReference>
<evidence type="ECO:0000256" key="2">
    <source>
        <dbReference type="PROSITE-ProRule" id="PRU00708"/>
    </source>
</evidence>
<dbReference type="PROSITE" id="PS51375">
    <property type="entry name" value="PPR"/>
    <property type="match status" value="4"/>
</dbReference>
<dbReference type="NCBIfam" id="TIGR00756">
    <property type="entry name" value="PPR"/>
    <property type="match status" value="3"/>
</dbReference>
<organism evidence="5 6">
    <name type="scientific">Dendrobium thyrsiflorum</name>
    <name type="common">Pinecone-like raceme dendrobium</name>
    <name type="synonym">Orchid</name>
    <dbReference type="NCBI Taxonomy" id="117978"/>
    <lineage>
        <taxon>Eukaryota</taxon>
        <taxon>Viridiplantae</taxon>
        <taxon>Streptophyta</taxon>
        <taxon>Embryophyta</taxon>
        <taxon>Tracheophyta</taxon>
        <taxon>Spermatophyta</taxon>
        <taxon>Magnoliopsida</taxon>
        <taxon>Liliopsida</taxon>
        <taxon>Asparagales</taxon>
        <taxon>Orchidaceae</taxon>
        <taxon>Epidendroideae</taxon>
        <taxon>Malaxideae</taxon>
        <taxon>Dendrobiinae</taxon>
        <taxon>Dendrobium</taxon>
    </lineage>
</organism>
<dbReference type="EMBL" id="JANQDX010000015">
    <property type="protein sequence ID" value="KAL0911542.1"/>
    <property type="molecule type" value="Genomic_DNA"/>
</dbReference>
<feature type="repeat" description="PPR" evidence="2">
    <location>
        <begin position="280"/>
        <end position="314"/>
    </location>
</feature>
<evidence type="ECO:0000256" key="1">
    <source>
        <dbReference type="ARBA" id="ARBA00022737"/>
    </source>
</evidence>